<comment type="caution">
    <text evidence="2">The sequence shown here is derived from an EMBL/GenBank/DDBJ whole genome shotgun (WGS) entry which is preliminary data.</text>
</comment>
<dbReference type="SUPFAM" id="SSF51206">
    <property type="entry name" value="cAMP-binding domain-like"/>
    <property type="match status" value="1"/>
</dbReference>
<protein>
    <submittedName>
        <fullName evidence="2">Cyclic nucleotide-binding domain-containing protein</fullName>
    </submittedName>
</protein>
<keyword evidence="3" id="KW-1185">Reference proteome</keyword>
<gene>
    <name evidence="2" type="ORF">D7Y13_44650</name>
</gene>
<sequence length="117" mass="13514">MAIEEDLLITFGADIIHLRQSELLFEENAAPDYYFQIQKGKIKLTNHKPGDGEFIQSIHEEGDSVGEVFLFCKHHRYPVNAVVSEDSSVFRLERSKLLKLLESDFDLQLKFLRNCAE</sequence>
<dbReference type="CDD" id="cd00038">
    <property type="entry name" value="CAP_ED"/>
    <property type="match status" value="1"/>
</dbReference>
<evidence type="ECO:0000313" key="3">
    <source>
        <dbReference type="Proteomes" id="UP000278907"/>
    </source>
</evidence>
<dbReference type="InterPro" id="IPR014710">
    <property type="entry name" value="RmlC-like_jellyroll"/>
</dbReference>
<evidence type="ECO:0000259" key="1">
    <source>
        <dbReference type="PROSITE" id="PS50042"/>
    </source>
</evidence>
<feature type="non-terminal residue" evidence="2">
    <location>
        <position position="117"/>
    </location>
</feature>
<dbReference type="SMART" id="SM00100">
    <property type="entry name" value="cNMP"/>
    <property type="match status" value="1"/>
</dbReference>
<dbReference type="EMBL" id="RAWI01001397">
    <property type="protein sequence ID" value="RKH75602.1"/>
    <property type="molecule type" value="Genomic_DNA"/>
</dbReference>
<dbReference type="InterPro" id="IPR018490">
    <property type="entry name" value="cNMP-bd_dom_sf"/>
</dbReference>
<reference evidence="2 3" key="1">
    <citation type="submission" date="2018-09" db="EMBL/GenBank/DDBJ databases">
        <authorList>
            <person name="Livingstone P.G."/>
            <person name="Whitworth D.E."/>
        </authorList>
    </citation>
    <scope>NUCLEOTIDE SEQUENCE [LARGE SCALE GENOMIC DNA]</scope>
    <source>
        <strain evidence="2 3">CA031B</strain>
    </source>
</reference>
<organism evidence="2 3">
    <name type="scientific">Corallococcus praedator</name>
    <dbReference type="NCBI Taxonomy" id="2316724"/>
    <lineage>
        <taxon>Bacteria</taxon>
        <taxon>Pseudomonadati</taxon>
        <taxon>Myxococcota</taxon>
        <taxon>Myxococcia</taxon>
        <taxon>Myxococcales</taxon>
        <taxon>Cystobacterineae</taxon>
        <taxon>Myxococcaceae</taxon>
        <taxon>Corallococcus</taxon>
    </lineage>
</organism>
<dbReference type="InterPro" id="IPR000595">
    <property type="entry name" value="cNMP-bd_dom"/>
</dbReference>
<proteinExistence type="predicted"/>
<accession>A0ABX9Q5F4</accession>
<dbReference type="Proteomes" id="UP000278907">
    <property type="component" value="Unassembled WGS sequence"/>
</dbReference>
<feature type="domain" description="Cyclic nucleotide-binding" evidence="1">
    <location>
        <begin position="17"/>
        <end position="117"/>
    </location>
</feature>
<dbReference type="PROSITE" id="PS50042">
    <property type="entry name" value="CNMP_BINDING_3"/>
    <property type="match status" value="1"/>
</dbReference>
<dbReference type="Gene3D" id="2.60.120.10">
    <property type="entry name" value="Jelly Rolls"/>
    <property type="match status" value="1"/>
</dbReference>
<name>A0ABX9Q5F4_9BACT</name>
<dbReference type="Pfam" id="PF00027">
    <property type="entry name" value="cNMP_binding"/>
    <property type="match status" value="1"/>
</dbReference>
<dbReference type="RefSeq" id="WP_147452788.1">
    <property type="nucleotide sequence ID" value="NZ_RAWI01001397.1"/>
</dbReference>
<evidence type="ECO:0000313" key="2">
    <source>
        <dbReference type="EMBL" id="RKH75602.1"/>
    </source>
</evidence>